<reference evidence="1 3" key="2">
    <citation type="journal article" date="2018" name="Plant J.">
        <title>The Physcomitrella patens chromosome-scale assembly reveals moss genome structure and evolution.</title>
        <authorList>
            <person name="Lang D."/>
            <person name="Ullrich K.K."/>
            <person name="Murat F."/>
            <person name="Fuchs J."/>
            <person name="Jenkins J."/>
            <person name="Haas F.B."/>
            <person name="Piednoel M."/>
            <person name="Gundlach H."/>
            <person name="Van Bel M."/>
            <person name="Meyberg R."/>
            <person name="Vives C."/>
            <person name="Morata J."/>
            <person name="Symeonidi A."/>
            <person name="Hiss M."/>
            <person name="Muchero W."/>
            <person name="Kamisugi Y."/>
            <person name="Saleh O."/>
            <person name="Blanc G."/>
            <person name="Decker E.L."/>
            <person name="van Gessel N."/>
            <person name="Grimwood J."/>
            <person name="Hayes R.D."/>
            <person name="Graham S.W."/>
            <person name="Gunter L.E."/>
            <person name="McDaniel S.F."/>
            <person name="Hoernstein S.N.W."/>
            <person name="Larsson A."/>
            <person name="Li F.W."/>
            <person name="Perroud P.F."/>
            <person name="Phillips J."/>
            <person name="Ranjan P."/>
            <person name="Rokshar D.S."/>
            <person name="Rothfels C.J."/>
            <person name="Schneider L."/>
            <person name="Shu S."/>
            <person name="Stevenson D.W."/>
            <person name="Thummler F."/>
            <person name="Tillich M."/>
            <person name="Villarreal Aguilar J.C."/>
            <person name="Widiez T."/>
            <person name="Wong G.K."/>
            <person name="Wymore A."/>
            <person name="Zhang Y."/>
            <person name="Zimmer A.D."/>
            <person name="Quatrano R.S."/>
            <person name="Mayer K.F.X."/>
            <person name="Goodstein D."/>
            <person name="Casacuberta J.M."/>
            <person name="Vandepoele K."/>
            <person name="Reski R."/>
            <person name="Cuming A.C."/>
            <person name="Tuskan G.A."/>
            <person name="Maumus F."/>
            <person name="Salse J."/>
            <person name="Schmutz J."/>
            <person name="Rensing S.A."/>
        </authorList>
    </citation>
    <scope>NUCLEOTIDE SEQUENCE [LARGE SCALE GENOMIC DNA]</scope>
    <source>
        <strain evidence="2 3">cv. Gransden 2004</strain>
    </source>
</reference>
<evidence type="ECO:0000313" key="2">
    <source>
        <dbReference type="EnsemblPlants" id="Pp3c8_11980V3.1"/>
    </source>
</evidence>
<evidence type="ECO:0000313" key="1">
    <source>
        <dbReference type="EMBL" id="PNR49517.1"/>
    </source>
</evidence>
<reference evidence="1 3" key="1">
    <citation type="journal article" date="2008" name="Science">
        <title>The Physcomitrella genome reveals evolutionary insights into the conquest of land by plants.</title>
        <authorList>
            <person name="Rensing S."/>
            <person name="Lang D."/>
            <person name="Zimmer A."/>
            <person name="Terry A."/>
            <person name="Salamov A."/>
            <person name="Shapiro H."/>
            <person name="Nishiyama T."/>
            <person name="Perroud P.-F."/>
            <person name="Lindquist E."/>
            <person name="Kamisugi Y."/>
            <person name="Tanahashi T."/>
            <person name="Sakakibara K."/>
            <person name="Fujita T."/>
            <person name="Oishi K."/>
            <person name="Shin-I T."/>
            <person name="Kuroki Y."/>
            <person name="Toyoda A."/>
            <person name="Suzuki Y."/>
            <person name="Hashimoto A."/>
            <person name="Yamaguchi K."/>
            <person name="Sugano A."/>
            <person name="Kohara Y."/>
            <person name="Fujiyama A."/>
            <person name="Anterola A."/>
            <person name="Aoki S."/>
            <person name="Ashton N."/>
            <person name="Barbazuk W.B."/>
            <person name="Barker E."/>
            <person name="Bennetzen J."/>
            <person name="Bezanilla M."/>
            <person name="Blankenship R."/>
            <person name="Cho S.H."/>
            <person name="Dutcher S."/>
            <person name="Estelle M."/>
            <person name="Fawcett J.A."/>
            <person name="Gundlach H."/>
            <person name="Hanada K."/>
            <person name="Heyl A."/>
            <person name="Hicks K.A."/>
            <person name="Hugh J."/>
            <person name="Lohr M."/>
            <person name="Mayer K."/>
            <person name="Melkozernov A."/>
            <person name="Murata T."/>
            <person name="Nelson D."/>
            <person name="Pils B."/>
            <person name="Prigge M."/>
            <person name="Reiss B."/>
            <person name="Renner T."/>
            <person name="Rombauts S."/>
            <person name="Rushton P."/>
            <person name="Sanderfoot A."/>
            <person name="Schween G."/>
            <person name="Shiu S.-H."/>
            <person name="Stueber K."/>
            <person name="Theodoulou F.L."/>
            <person name="Tu H."/>
            <person name="Van de Peer Y."/>
            <person name="Verrier P.J."/>
            <person name="Waters E."/>
            <person name="Wood A."/>
            <person name="Yang L."/>
            <person name="Cove D."/>
            <person name="Cuming A."/>
            <person name="Hasebe M."/>
            <person name="Lucas S."/>
            <person name="Mishler D.B."/>
            <person name="Reski R."/>
            <person name="Grigoriev I."/>
            <person name="Quatrano R.S."/>
            <person name="Boore J.L."/>
        </authorList>
    </citation>
    <scope>NUCLEOTIDE SEQUENCE [LARGE SCALE GENOMIC DNA]</scope>
    <source>
        <strain evidence="2 3">cv. Gransden 2004</strain>
    </source>
</reference>
<dbReference type="InParanoid" id="A0A2K1K6X4"/>
<organism evidence="1">
    <name type="scientific">Physcomitrium patens</name>
    <name type="common">Spreading-leaved earth moss</name>
    <name type="synonym">Physcomitrella patens</name>
    <dbReference type="NCBI Taxonomy" id="3218"/>
    <lineage>
        <taxon>Eukaryota</taxon>
        <taxon>Viridiplantae</taxon>
        <taxon>Streptophyta</taxon>
        <taxon>Embryophyta</taxon>
        <taxon>Bryophyta</taxon>
        <taxon>Bryophytina</taxon>
        <taxon>Bryopsida</taxon>
        <taxon>Funariidae</taxon>
        <taxon>Funariales</taxon>
        <taxon>Funariaceae</taxon>
        <taxon>Physcomitrium</taxon>
    </lineage>
</organism>
<gene>
    <name evidence="1" type="ORF">PHYPA_011413</name>
</gene>
<dbReference type="Proteomes" id="UP000006727">
    <property type="component" value="Chromosome 8"/>
</dbReference>
<dbReference type="EMBL" id="ABEU02000008">
    <property type="protein sequence ID" value="PNR49517.1"/>
    <property type="molecule type" value="Genomic_DNA"/>
</dbReference>
<reference evidence="2" key="3">
    <citation type="submission" date="2020-12" db="UniProtKB">
        <authorList>
            <consortium name="EnsemblPlants"/>
        </authorList>
    </citation>
    <scope>IDENTIFICATION</scope>
</reference>
<proteinExistence type="predicted"/>
<dbReference type="AlphaFoldDB" id="A0A2K1K6X4"/>
<dbReference type="EnsemblPlants" id="Pp3c8_11980V3.1">
    <property type="protein sequence ID" value="Pp3c8_11980V3.1"/>
    <property type="gene ID" value="Pp3c8_11980"/>
</dbReference>
<accession>A0A2K1K6X4</accession>
<name>A0A2K1K6X4_PHYPA</name>
<keyword evidence="3" id="KW-1185">Reference proteome</keyword>
<protein>
    <submittedName>
        <fullName evidence="1 2">Uncharacterized protein</fullName>
    </submittedName>
</protein>
<dbReference type="Gramene" id="Pp3c8_11980V3.1">
    <property type="protein sequence ID" value="Pp3c8_11980V3.1"/>
    <property type="gene ID" value="Pp3c8_11980"/>
</dbReference>
<sequence>MDLGRLLDSSLLKGSSPVLLYLTSTNQFQCCNTGNSQESGDN</sequence>
<evidence type="ECO:0000313" key="3">
    <source>
        <dbReference type="Proteomes" id="UP000006727"/>
    </source>
</evidence>